<dbReference type="RefSeq" id="WP_379596979.1">
    <property type="nucleotide sequence ID" value="NZ_JBHUDE010000039.1"/>
</dbReference>
<comment type="caution">
    <text evidence="1">The sequence shown here is derived from an EMBL/GenBank/DDBJ whole genome shotgun (WGS) entry which is preliminary data.</text>
</comment>
<protein>
    <submittedName>
        <fullName evidence="1">DUF2953 domain-containing protein</fullName>
    </submittedName>
</protein>
<dbReference type="InterPro" id="IPR021338">
    <property type="entry name" value="DUF2953"/>
</dbReference>
<accession>A0ABW4HS83</accession>
<keyword evidence="2" id="KW-1185">Reference proteome</keyword>
<dbReference type="Proteomes" id="UP001597221">
    <property type="component" value="Unassembled WGS sequence"/>
</dbReference>
<dbReference type="EMBL" id="JBHUDE010000039">
    <property type="protein sequence ID" value="MFD1607565.1"/>
    <property type="molecule type" value="Genomic_DNA"/>
</dbReference>
<reference evidence="2" key="1">
    <citation type="journal article" date="2019" name="Int. J. Syst. Evol. Microbiol.">
        <title>The Global Catalogue of Microorganisms (GCM) 10K type strain sequencing project: providing services to taxonomists for standard genome sequencing and annotation.</title>
        <authorList>
            <consortium name="The Broad Institute Genomics Platform"/>
            <consortium name="The Broad Institute Genome Sequencing Center for Infectious Disease"/>
            <person name="Wu L."/>
            <person name="Ma J."/>
        </authorList>
    </citation>
    <scope>NUCLEOTIDE SEQUENCE [LARGE SCALE GENOMIC DNA]</scope>
    <source>
        <strain evidence="2">CGMCC 1.12376</strain>
    </source>
</reference>
<organism evidence="1 2">
    <name type="scientific">Oceanobacillus luteolus</name>
    <dbReference type="NCBI Taxonomy" id="1274358"/>
    <lineage>
        <taxon>Bacteria</taxon>
        <taxon>Bacillati</taxon>
        <taxon>Bacillota</taxon>
        <taxon>Bacilli</taxon>
        <taxon>Bacillales</taxon>
        <taxon>Bacillaceae</taxon>
        <taxon>Oceanobacillus</taxon>
    </lineage>
</organism>
<name>A0ABW4HS83_9BACI</name>
<proteinExistence type="predicted"/>
<gene>
    <name evidence="1" type="ORF">ACFSBH_07870</name>
</gene>
<evidence type="ECO:0000313" key="2">
    <source>
        <dbReference type="Proteomes" id="UP001597221"/>
    </source>
</evidence>
<dbReference type="Pfam" id="PF11167">
    <property type="entry name" value="DUF2953"/>
    <property type="match status" value="1"/>
</dbReference>
<evidence type="ECO:0000313" key="1">
    <source>
        <dbReference type="EMBL" id="MFD1607565.1"/>
    </source>
</evidence>
<sequence length="175" mass="20675">MIWSVIFCLIVCLLVLLFILLRFQVHINYRINFTDTHRIKITVLLFKVRWWSHTFYLPILTDFLEDEDAAFPSKSPVAWRESLPLLRKIKVENLKWETGIGIGEAHFTGILTGFIWAGKEMAVHALTNYFKAVQHPVMKVQPNYHGEGFYSKFDCKLILNFRTYRKLKLELQKLN</sequence>